<dbReference type="PROSITE" id="PS00039">
    <property type="entry name" value="DEAD_ATP_HELICASE"/>
    <property type="match status" value="1"/>
</dbReference>
<feature type="region of interest" description="Disordered" evidence="7">
    <location>
        <begin position="495"/>
        <end position="532"/>
    </location>
</feature>
<evidence type="ECO:0000259" key="9">
    <source>
        <dbReference type="PROSITE" id="PS51194"/>
    </source>
</evidence>
<gene>
    <name evidence="10" type="ORF">LAZ67_17003126</name>
</gene>
<dbReference type="Pfam" id="PF00271">
    <property type="entry name" value="Helicase_C"/>
    <property type="match status" value="1"/>
</dbReference>
<evidence type="ECO:0000256" key="2">
    <source>
        <dbReference type="ARBA" id="ARBA00022741"/>
    </source>
</evidence>
<keyword evidence="2 6" id="KW-0547">Nucleotide-binding</keyword>
<evidence type="ECO:0000256" key="6">
    <source>
        <dbReference type="RuleBase" id="RU000492"/>
    </source>
</evidence>
<dbReference type="Gene3D" id="3.40.50.300">
    <property type="entry name" value="P-loop containing nucleotide triphosphate hydrolases"/>
    <property type="match status" value="2"/>
</dbReference>
<feature type="compositionally biased region" description="Gly residues" evidence="7">
    <location>
        <begin position="495"/>
        <end position="507"/>
    </location>
</feature>
<keyword evidence="11" id="KW-1185">Reference proteome</keyword>
<evidence type="ECO:0000259" key="8">
    <source>
        <dbReference type="PROSITE" id="PS51192"/>
    </source>
</evidence>
<dbReference type="InterPro" id="IPR001650">
    <property type="entry name" value="Helicase_C-like"/>
</dbReference>
<keyword evidence="5 6" id="KW-0067">ATP-binding</keyword>
<accession>A0ABY6LH29</accession>
<evidence type="ECO:0000256" key="5">
    <source>
        <dbReference type="ARBA" id="ARBA00022840"/>
    </source>
</evidence>
<evidence type="ECO:0000313" key="11">
    <source>
        <dbReference type="Proteomes" id="UP001235939"/>
    </source>
</evidence>
<reference evidence="10 11" key="1">
    <citation type="submission" date="2022-01" db="EMBL/GenBank/DDBJ databases">
        <title>A chromosomal length assembly of Cordylochernes scorpioides.</title>
        <authorList>
            <person name="Zeh D."/>
            <person name="Zeh J."/>
        </authorList>
    </citation>
    <scope>NUCLEOTIDE SEQUENCE [LARGE SCALE GENOMIC DNA]</scope>
    <source>
        <strain evidence="10">IN4F17</strain>
        <tissue evidence="10">Whole Body</tissue>
    </source>
</reference>
<dbReference type="Proteomes" id="UP001235939">
    <property type="component" value="Chromosome 17"/>
</dbReference>
<proteinExistence type="inferred from homology"/>
<dbReference type="CDD" id="cd18787">
    <property type="entry name" value="SF2_C_DEAD"/>
    <property type="match status" value="1"/>
</dbReference>
<dbReference type="PANTHER" id="PTHR47958">
    <property type="entry name" value="ATP-DEPENDENT RNA HELICASE DBP3"/>
    <property type="match status" value="1"/>
</dbReference>
<dbReference type="EC" id="3.6.4.13" evidence="1"/>
<comment type="similarity">
    <text evidence="6">Belongs to the DEAD box helicase family.</text>
</comment>
<dbReference type="InterPro" id="IPR000629">
    <property type="entry name" value="RNA-helicase_DEAD-box_CS"/>
</dbReference>
<protein>
    <recommendedName>
        <fullName evidence="1">RNA helicase</fullName>
        <ecNumber evidence="1">3.6.4.13</ecNumber>
    </recommendedName>
</protein>
<dbReference type="SMART" id="SM00487">
    <property type="entry name" value="DEXDc"/>
    <property type="match status" value="1"/>
</dbReference>
<keyword evidence="3 6" id="KW-0378">Hydrolase</keyword>
<dbReference type="InterPro" id="IPR014001">
    <property type="entry name" value="Helicase_ATP-bd"/>
</dbReference>
<feature type="domain" description="Helicase ATP-binding" evidence="8">
    <location>
        <begin position="154"/>
        <end position="291"/>
    </location>
</feature>
<dbReference type="PROSITE" id="PS51194">
    <property type="entry name" value="HELICASE_CTER"/>
    <property type="match status" value="1"/>
</dbReference>
<name>A0ABY6LH29_9ARAC</name>
<dbReference type="Pfam" id="PF00270">
    <property type="entry name" value="DEAD"/>
    <property type="match status" value="1"/>
</dbReference>
<sequence>MLHAFLQTPSLLLKLGARKRKVDAKSTVLQGTVVEWDVDANLNARMAQDKKLDQLLMKAFSILDDILEQRTFLNKSLEAGFLRLAKTHCLYGADSPSTVQLQGTNCVLTPTYRVEQSTVENKLQVTTTEYQLVKQEPTLAQDIDKLTLDGDAPKEPKDPINVFMVLPPELAQQTQQVAVKFGGREVRSVCVYGGARKYDQKSELRRGADIIIATPGRLNDFLESKIISLQQCSFLVLDEADRMLDMGFEPQVRKIINSIPESSCQTLMFSATWPKEVRNLAEEFLGSYDQVNIGSVSSNPTANHSIHQVIEMCDDHGKIDKLFQYLADIMKEDERKTIIFTQTKKNVDYLTREIRKERYEVSGIHGDKTQQERDYILRSFTTGRIQVMVATDVASRGLDVDDIKYVINFDFPSSIEEYVHRIGRTGRRGREGTSISFFTKSDGRFAKDLVAIMKECNQEVDKKLEAMSYQHHGGGGNSRYGNRWGGGGGYRRNGYGGGNKSYGGGKSNGSSWGSSSNNSSWGNKSNSSYKKY</sequence>
<feature type="compositionally biased region" description="Low complexity" evidence="7">
    <location>
        <begin position="508"/>
        <end position="532"/>
    </location>
</feature>
<dbReference type="SMART" id="SM00490">
    <property type="entry name" value="HELICc"/>
    <property type="match status" value="1"/>
</dbReference>
<evidence type="ECO:0000313" key="10">
    <source>
        <dbReference type="EMBL" id="UYV79561.1"/>
    </source>
</evidence>
<dbReference type="PROSITE" id="PS51192">
    <property type="entry name" value="HELICASE_ATP_BIND_1"/>
    <property type="match status" value="1"/>
</dbReference>
<evidence type="ECO:0000256" key="4">
    <source>
        <dbReference type="ARBA" id="ARBA00022806"/>
    </source>
</evidence>
<evidence type="ECO:0000256" key="3">
    <source>
        <dbReference type="ARBA" id="ARBA00022801"/>
    </source>
</evidence>
<feature type="domain" description="Helicase C-terminal" evidence="9">
    <location>
        <begin position="321"/>
        <end position="468"/>
    </location>
</feature>
<dbReference type="InterPro" id="IPR011545">
    <property type="entry name" value="DEAD/DEAH_box_helicase_dom"/>
</dbReference>
<dbReference type="EMBL" id="CP092879">
    <property type="protein sequence ID" value="UYV79561.1"/>
    <property type="molecule type" value="Genomic_DNA"/>
</dbReference>
<keyword evidence="4 6" id="KW-0347">Helicase</keyword>
<dbReference type="SUPFAM" id="SSF52540">
    <property type="entry name" value="P-loop containing nucleoside triphosphate hydrolases"/>
    <property type="match status" value="1"/>
</dbReference>
<organism evidence="10 11">
    <name type="scientific">Cordylochernes scorpioides</name>
    <dbReference type="NCBI Taxonomy" id="51811"/>
    <lineage>
        <taxon>Eukaryota</taxon>
        <taxon>Metazoa</taxon>
        <taxon>Ecdysozoa</taxon>
        <taxon>Arthropoda</taxon>
        <taxon>Chelicerata</taxon>
        <taxon>Arachnida</taxon>
        <taxon>Pseudoscorpiones</taxon>
        <taxon>Cheliferoidea</taxon>
        <taxon>Chernetidae</taxon>
        <taxon>Cordylochernes</taxon>
    </lineage>
</organism>
<evidence type="ECO:0000256" key="1">
    <source>
        <dbReference type="ARBA" id="ARBA00012552"/>
    </source>
</evidence>
<dbReference type="InterPro" id="IPR027417">
    <property type="entry name" value="P-loop_NTPase"/>
</dbReference>
<evidence type="ECO:0000256" key="7">
    <source>
        <dbReference type="SAM" id="MobiDB-lite"/>
    </source>
</evidence>